<comment type="caution">
    <text evidence="1">The sequence shown here is derived from an EMBL/GenBank/DDBJ whole genome shotgun (WGS) entry which is preliminary data.</text>
</comment>
<name>A0ABV3X7L0_9FIRM</name>
<gene>
    <name evidence="1" type="ORF">QCO44_11240</name>
</gene>
<evidence type="ECO:0000313" key="1">
    <source>
        <dbReference type="EMBL" id="MEX5286185.1"/>
    </source>
</evidence>
<dbReference type="Proteomes" id="UP001559623">
    <property type="component" value="Unassembled WGS sequence"/>
</dbReference>
<protein>
    <submittedName>
        <fullName evidence="1">Type II toxin-antitoxin system RelB/DinJ family antitoxin</fullName>
    </submittedName>
</protein>
<dbReference type="InterPro" id="IPR013321">
    <property type="entry name" value="Arc_rbn_hlx_hlx"/>
</dbReference>
<evidence type="ECO:0000313" key="2">
    <source>
        <dbReference type="Proteomes" id="UP001559623"/>
    </source>
</evidence>
<dbReference type="NCBIfam" id="TIGR02384">
    <property type="entry name" value="RelB_DinJ"/>
    <property type="match status" value="1"/>
</dbReference>
<proteinExistence type="predicted"/>
<dbReference type="RefSeq" id="WP_368847903.1">
    <property type="nucleotide sequence ID" value="NZ_CP194411.1"/>
</dbReference>
<keyword evidence="2" id="KW-1185">Reference proteome</keyword>
<dbReference type="Pfam" id="PF04221">
    <property type="entry name" value="RelB"/>
    <property type="match status" value="1"/>
</dbReference>
<accession>A0ABV3X7L0</accession>
<dbReference type="InterPro" id="IPR007337">
    <property type="entry name" value="RelB/DinJ"/>
</dbReference>
<sequence length="98" mass="10843">MAKTETLHIRLEPQVKISVENILRTLGLSASDAVNIFFHQILLHEGLPFAIQKPRFTPETLAALQESDDIAAGKIAAKTYRCAADLIREAKDEVDAED</sequence>
<dbReference type="EMBL" id="JARVLH010000008">
    <property type="protein sequence ID" value="MEX5286185.1"/>
    <property type="molecule type" value="Genomic_DNA"/>
</dbReference>
<dbReference type="Gene3D" id="1.10.1220.10">
    <property type="entry name" value="Met repressor-like"/>
    <property type="match status" value="1"/>
</dbReference>
<organism evidence="1 2">
    <name type="scientific">Selenomonas sputigena</name>
    <dbReference type="NCBI Taxonomy" id="69823"/>
    <lineage>
        <taxon>Bacteria</taxon>
        <taxon>Bacillati</taxon>
        <taxon>Bacillota</taxon>
        <taxon>Negativicutes</taxon>
        <taxon>Selenomonadales</taxon>
        <taxon>Selenomonadaceae</taxon>
        <taxon>Selenomonas</taxon>
    </lineage>
</organism>
<reference evidence="1 2" key="1">
    <citation type="submission" date="2023-04" db="EMBL/GenBank/DDBJ databases">
        <title>Genome Sequence of Selenomonas sputigena ATCC 33150.</title>
        <authorList>
            <person name="Miller D.P."/>
            <person name="Anvari S."/>
            <person name="Polson S.W."/>
            <person name="Macdonald M."/>
            <person name="Mcdowell J.V."/>
        </authorList>
    </citation>
    <scope>NUCLEOTIDE SEQUENCE [LARGE SCALE GENOMIC DNA]</scope>
    <source>
        <strain evidence="1 2">ATCC 33150</strain>
    </source>
</reference>